<dbReference type="GO" id="GO:0003994">
    <property type="term" value="F:aconitate hydratase activity"/>
    <property type="evidence" value="ECO:0007669"/>
    <property type="project" value="UniProtKB-EC"/>
</dbReference>
<sequence length="129" mass="13377">MASMTGRALRPGSASGALLVLDEPLSFWGGSDLAGTIIDTHHPQHGQSFAGRVLAMRSGRGSSSSSYVLAEQLRRGTGPLAIVLAEPDAIIVLGALVAHELYGHSVPVVLVPPDELARLRTGDVVEVCA</sequence>
<evidence type="ECO:0000256" key="1">
    <source>
        <dbReference type="ARBA" id="ARBA00023239"/>
    </source>
</evidence>
<dbReference type="EC" id="4.2.1.3" evidence="3"/>
<dbReference type="RefSeq" id="WP_013493983.1">
    <property type="nucleotide sequence ID" value="NC_014830.1"/>
</dbReference>
<proteinExistence type="predicted"/>
<reference evidence="3 4" key="1">
    <citation type="journal article" date="2010" name="Stand. Genomic Sci.">
        <title>Complete genome sequence of Intrasporangium calvum type strain (7 KIP).</title>
        <authorList>
            <person name="Del Rio T.G."/>
            <person name="Chertkov O."/>
            <person name="Yasawong M."/>
            <person name="Lucas S."/>
            <person name="Deshpande S."/>
            <person name="Cheng J.F."/>
            <person name="Detter C."/>
            <person name="Tapia R."/>
            <person name="Han C."/>
            <person name="Goodwin L."/>
            <person name="Pitluck S."/>
            <person name="Liolios K."/>
            <person name="Ivanova N."/>
            <person name="Mavromatis K."/>
            <person name="Pati A."/>
            <person name="Chen A."/>
            <person name="Palaniappan K."/>
            <person name="Land M."/>
            <person name="Hauser L."/>
            <person name="Chang Y.J."/>
            <person name="Jeffries C.D."/>
            <person name="Rohde M."/>
            <person name="Pukall R."/>
            <person name="Sikorski J."/>
            <person name="Goker M."/>
            <person name="Woyke T."/>
            <person name="Bristow J."/>
            <person name="Eisen J.A."/>
            <person name="Markowitz V."/>
            <person name="Hugenholtz P."/>
            <person name="Kyrpides N.C."/>
            <person name="Klenk H.P."/>
            <person name="Lapidus A."/>
        </authorList>
    </citation>
    <scope>NUCLEOTIDE SEQUENCE [LARGE SCALE GENOMIC DNA]</scope>
    <source>
        <strain evidence="4">ATCC 23552 / DSM 43043 / JCM 3097 / NBRC 12989 / 7 KIP</strain>
    </source>
</reference>
<keyword evidence="1 3" id="KW-0456">Lyase</keyword>
<protein>
    <submittedName>
        <fullName evidence="3">Predicted aconitase subunit 2</fullName>
        <ecNumber evidence="3">4.2.1.3</ecNumber>
    </submittedName>
</protein>
<keyword evidence="4" id="KW-1185">Reference proteome</keyword>
<dbReference type="eggNOG" id="COG1786">
    <property type="taxonomic scope" value="Bacteria"/>
</dbReference>
<dbReference type="PANTHER" id="PTHR36577">
    <property type="entry name" value="DUF521 DOMAIN PROTEIN (AFU_ORTHOLOGUE AFUA_6G00490)"/>
    <property type="match status" value="1"/>
</dbReference>
<evidence type="ECO:0000313" key="3">
    <source>
        <dbReference type="EMBL" id="ADU49671.1"/>
    </source>
</evidence>
<evidence type="ECO:0000259" key="2">
    <source>
        <dbReference type="Pfam" id="PF01989"/>
    </source>
</evidence>
<accession>E6SD53</accession>
<dbReference type="Gene3D" id="3.50.30.10">
    <property type="entry name" value="Phosphohistidine domain"/>
    <property type="match status" value="1"/>
</dbReference>
<dbReference type="Proteomes" id="UP000008914">
    <property type="component" value="Chromosome"/>
</dbReference>
<dbReference type="Pfam" id="PF01989">
    <property type="entry name" value="AcnX_swivel_put"/>
    <property type="match status" value="1"/>
</dbReference>
<feature type="domain" description="Phosphomevalonate dehydratase small subunit-like" evidence="2">
    <location>
        <begin position="25"/>
        <end position="109"/>
    </location>
</feature>
<gene>
    <name evidence="3" type="ordered locus">Intca_3187</name>
</gene>
<evidence type="ECO:0000313" key="4">
    <source>
        <dbReference type="Proteomes" id="UP000008914"/>
    </source>
</evidence>
<dbReference type="KEGG" id="ica:Intca_3187"/>
<dbReference type="HOGENOM" id="CLU_141583_0_0_11"/>
<dbReference type="SUPFAM" id="SSF52016">
    <property type="entry name" value="LeuD/IlvD-like"/>
    <property type="match status" value="1"/>
</dbReference>
<dbReference type="InterPro" id="IPR002840">
    <property type="entry name" value="PMDh-S-like_dom"/>
</dbReference>
<dbReference type="AlphaFoldDB" id="E6SD53"/>
<dbReference type="PANTHER" id="PTHR36577:SF3">
    <property type="entry name" value="DUF521 DOMAIN PROTEIN (AFU_ORTHOLOGUE AFUA_6G00490)"/>
    <property type="match status" value="1"/>
</dbReference>
<dbReference type="STRING" id="710696.Intca_3187"/>
<name>E6SD53_INTC7</name>
<organism evidence="3 4">
    <name type="scientific">Intrasporangium calvum (strain ATCC 23552 / DSM 43043 / JCM 3097 / NBRC 12989 / NCIMB 10167 / NRRL B-3866 / 7 KIP)</name>
    <dbReference type="NCBI Taxonomy" id="710696"/>
    <lineage>
        <taxon>Bacteria</taxon>
        <taxon>Bacillati</taxon>
        <taxon>Actinomycetota</taxon>
        <taxon>Actinomycetes</taxon>
        <taxon>Micrococcales</taxon>
        <taxon>Intrasporangiaceae</taxon>
        <taxon>Intrasporangium</taxon>
    </lineage>
</organism>
<dbReference type="EMBL" id="CP002343">
    <property type="protein sequence ID" value="ADU49671.1"/>
    <property type="molecule type" value="Genomic_DNA"/>
</dbReference>